<sequence length="186" mass="21457">MSEHTINYNKLQYLALMRYGHQISCGWYSILVNAEKELFALGYSISGAEKKDGILSISLDTDMKELSSEVQNILYESELTSEMTCEWCGGYTVSQTVIDKDICTICEECQEECESLKGIEKRLLQQRINNLEKTIIFQNRLLEKQQNQLALYKVGLDHYKKANEKIKNSAKRPRIRVITSDQQENS</sequence>
<evidence type="ECO:0000256" key="2">
    <source>
        <dbReference type="ARBA" id="ARBA00023004"/>
    </source>
</evidence>
<reference evidence="5" key="1">
    <citation type="submission" date="2023-03" db="EMBL/GenBank/DDBJ databases">
        <authorList>
            <person name="Shen W."/>
            <person name="Cai J."/>
        </authorList>
    </citation>
    <scope>NUCLEOTIDE SEQUENCE</scope>
    <source>
        <strain evidence="5">Y15</strain>
    </source>
</reference>
<evidence type="ECO:0000256" key="1">
    <source>
        <dbReference type="ARBA" id="ARBA00022723"/>
    </source>
</evidence>
<gene>
    <name evidence="5" type="ORF">P7D69_04545</name>
</gene>
<evidence type="ECO:0008006" key="7">
    <source>
        <dbReference type="Google" id="ProtNLM"/>
    </source>
</evidence>
<keyword evidence="4" id="KW-0175">Coiled coil</keyword>
<organism evidence="5 6">
    <name type="scientific">Enterococcus raffinosus</name>
    <dbReference type="NCBI Taxonomy" id="71452"/>
    <lineage>
        <taxon>Bacteria</taxon>
        <taxon>Bacillati</taxon>
        <taxon>Bacillota</taxon>
        <taxon>Bacilli</taxon>
        <taxon>Lactobacillales</taxon>
        <taxon>Enterococcaceae</taxon>
        <taxon>Enterococcus</taxon>
    </lineage>
</organism>
<dbReference type="AlphaFoldDB" id="A0AAW8T536"/>
<evidence type="ECO:0000256" key="3">
    <source>
        <dbReference type="ARBA" id="ARBA00023014"/>
    </source>
</evidence>
<keyword evidence="3" id="KW-0411">Iron-sulfur</keyword>
<keyword evidence="1" id="KW-0479">Metal-binding</keyword>
<dbReference type="EMBL" id="JARPXL010000003">
    <property type="protein sequence ID" value="MDT2543619.1"/>
    <property type="molecule type" value="Genomic_DNA"/>
</dbReference>
<dbReference type="RefSeq" id="WP_222225912.1">
    <property type="nucleotide sequence ID" value="NZ_CP081846.1"/>
</dbReference>
<dbReference type="InterPro" id="IPR017900">
    <property type="entry name" value="4Fe4S_Fe_S_CS"/>
</dbReference>
<evidence type="ECO:0000313" key="5">
    <source>
        <dbReference type="EMBL" id="MDT2543619.1"/>
    </source>
</evidence>
<evidence type="ECO:0000256" key="4">
    <source>
        <dbReference type="SAM" id="Coils"/>
    </source>
</evidence>
<keyword evidence="2" id="KW-0408">Iron</keyword>
<dbReference type="Proteomes" id="UP001254770">
    <property type="component" value="Unassembled WGS sequence"/>
</dbReference>
<dbReference type="PROSITE" id="PS00198">
    <property type="entry name" value="4FE4S_FER_1"/>
    <property type="match status" value="1"/>
</dbReference>
<protein>
    <recommendedName>
        <fullName evidence="7">ClpX-type ZB domain-containing protein</fullName>
    </recommendedName>
</protein>
<proteinExistence type="predicted"/>
<accession>A0AAW8T536</accession>
<dbReference type="GO" id="GO:0051536">
    <property type="term" value="F:iron-sulfur cluster binding"/>
    <property type="evidence" value="ECO:0007669"/>
    <property type="project" value="UniProtKB-KW"/>
</dbReference>
<name>A0AAW8T536_9ENTE</name>
<evidence type="ECO:0000313" key="6">
    <source>
        <dbReference type="Proteomes" id="UP001254770"/>
    </source>
</evidence>
<comment type="caution">
    <text evidence="5">The sequence shown here is derived from an EMBL/GenBank/DDBJ whole genome shotgun (WGS) entry which is preliminary data.</text>
</comment>
<dbReference type="GO" id="GO:0046872">
    <property type="term" value="F:metal ion binding"/>
    <property type="evidence" value="ECO:0007669"/>
    <property type="project" value="UniProtKB-KW"/>
</dbReference>
<feature type="coiled-coil region" evidence="4">
    <location>
        <begin position="106"/>
        <end position="148"/>
    </location>
</feature>